<organism evidence="2">
    <name type="scientific">Ostreococcus tauri</name>
    <name type="common">Marine green alga</name>
    <dbReference type="NCBI Taxonomy" id="70448"/>
    <lineage>
        <taxon>Eukaryota</taxon>
        <taxon>Viridiplantae</taxon>
        <taxon>Chlorophyta</taxon>
        <taxon>Mamiellophyceae</taxon>
        <taxon>Mamiellales</taxon>
        <taxon>Bathycoccaceae</taxon>
        <taxon>Ostreococcus</taxon>
    </lineage>
</organism>
<dbReference type="EMBL" id="KZ155780">
    <property type="protein sequence ID" value="OUS47076.1"/>
    <property type="molecule type" value="Genomic_DNA"/>
</dbReference>
<keyword evidence="1" id="KW-0812">Transmembrane</keyword>
<sequence>ECPNVLIVWVNSIDQLVTNRREPRENRRTSRAKSIYRFNFLLLLRLCLLCKSFLFLGLSGTRVIILYLHVFIEVADTCRFRSIRNVCKWRHDKFVCVF</sequence>
<dbReference type="AlphaFoldDB" id="A0A1Y5IC36"/>
<dbReference type="Proteomes" id="UP000195557">
    <property type="component" value="Unassembled WGS sequence"/>
</dbReference>
<feature type="transmembrane region" description="Helical" evidence="1">
    <location>
        <begin position="64"/>
        <end position="80"/>
    </location>
</feature>
<keyword evidence="1" id="KW-1133">Transmembrane helix</keyword>
<gene>
    <name evidence="2" type="ORF">BE221DRAFT_72728</name>
</gene>
<evidence type="ECO:0000256" key="1">
    <source>
        <dbReference type="SAM" id="Phobius"/>
    </source>
</evidence>
<keyword evidence="1" id="KW-0472">Membrane</keyword>
<protein>
    <submittedName>
        <fullName evidence="2">Uncharacterized protein</fullName>
    </submittedName>
</protein>
<feature type="non-terminal residue" evidence="2">
    <location>
        <position position="1"/>
    </location>
</feature>
<reference evidence="2" key="1">
    <citation type="submission" date="2017-04" db="EMBL/GenBank/DDBJ databases">
        <title>Population genomics of picophytoplankton unveils novel chromosome hypervariability.</title>
        <authorList>
            <consortium name="DOE Joint Genome Institute"/>
            <person name="Blanc-Mathieu R."/>
            <person name="Krasovec M."/>
            <person name="Hebrard M."/>
            <person name="Yau S."/>
            <person name="Desgranges E."/>
            <person name="Martin J."/>
            <person name="Schackwitz W."/>
            <person name="Kuo A."/>
            <person name="Salin G."/>
            <person name="Donnadieu C."/>
            <person name="Desdevises Y."/>
            <person name="Sanchez-Ferandin S."/>
            <person name="Moreau H."/>
            <person name="Rivals E."/>
            <person name="Grigoriev I.V."/>
            <person name="Grimsley N."/>
            <person name="Eyre-Walker A."/>
            <person name="Piganeau G."/>
        </authorList>
    </citation>
    <scope>NUCLEOTIDE SEQUENCE [LARGE SCALE GENOMIC DNA]</scope>
    <source>
        <strain evidence="2">RCC 1115</strain>
    </source>
</reference>
<proteinExistence type="predicted"/>
<name>A0A1Y5IC36_OSTTA</name>
<accession>A0A1Y5IC36</accession>
<evidence type="ECO:0000313" key="2">
    <source>
        <dbReference type="EMBL" id="OUS47076.1"/>
    </source>
</evidence>